<dbReference type="InterPro" id="IPR038917">
    <property type="entry name" value="Malonyl_CoA_deC"/>
</dbReference>
<sequence length="589" mass="68342">MNRLGKPFFLLQSHKLLAKRFSSFTQETRTAQSVSKKLVGSDYSSSPLDAAKSYMESIAALTEWSPADLNTKTNKKNTKDSILADEERKQSLLDIRRTTHNTLWEVLKKPPAPQKMKSFSLRQITQSIIQSLSHSFVDLFPHLDMSRKARLMGILMVDFPTHSSVLSKLYPSLKSSSSMNLVNTSSQDWDDDNMQDFQGFSLYYPGVEKYYGWFFYWNFFSLLLNHPKGFQVLCDVRYLLNIIYTPEQVKQLESYFLVDRPFQVATDSISWLIRYNHRVLAPCFGQSFLGVHELNANYAPFLVAYSRALKRLHAVESEDEGNRRIQHKYRKIFALTQIALPKFPLSFCEVVFLPQPATSLHQIEEFAKNSNEFNLSTSYPTVIEHIRSFMLPRMNFSRLLLNRVMRERIPQITKQTDRIYSLSRLGDFVDWLWRYFILKIGTREFPVSMPKDVYSRVESVLSILYGDLNSQPLRMKSEFLQRDYQQLEQEKELLLSLCALYICYVKRLKGLPYDALATFHLGNGAELSDICWMGDDLSSSTAMAKNLCMMALFSYRLECQEENVIVFSTEGKICVSEKVKSLLDRLPYV</sequence>
<dbReference type="OrthoDB" id="426718at2759"/>
<dbReference type="Proteomes" id="UP001061958">
    <property type="component" value="Unassembled WGS sequence"/>
</dbReference>
<reference evidence="2" key="2">
    <citation type="submission" date="2022-01" db="EMBL/GenBank/DDBJ databases">
        <authorList>
            <person name="Hirooka S."/>
            <person name="Miyagishima S.Y."/>
        </authorList>
    </citation>
    <scope>NUCLEOTIDE SEQUENCE</scope>
    <source>
        <strain evidence="2">NBRC 102759</strain>
    </source>
</reference>
<evidence type="ECO:0000259" key="1">
    <source>
        <dbReference type="Pfam" id="PF05292"/>
    </source>
</evidence>
<dbReference type="PANTHER" id="PTHR28641:SF1">
    <property type="entry name" value="MALONYL-COA DECARBOXYLASE, MITOCHONDRIAL"/>
    <property type="match status" value="1"/>
</dbReference>
<feature type="domain" description="Malonyl-CoA decarboxylase C-terminal" evidence="1">
    <location>
        <begin position="311"/>
        <end position="555"/>
    </location>
</feature>
<dbReference type="InterPro" id="IPR007956">
    <property type="entry name" value="Malonyl_CoA_deC_C"/>
</dbReference>
<evidence type="ECO:0000313" key="2">
    <source>
        <dbReference type="EMBL" id="GJQ12757.1"/>
    </source>
</evidence>
<dbReference type="InterPro" id="IPR042303">
    <property type="entry name" value="Malonyl_CoA_deC_C_sf"/>
</dbReference>
<gene>
    <name evidence="2" type="ORF">GpartN1_g4548.t1</name>
</gene>
<dbReference type="EMBL" id="BQMJ01000036">
    <property type="protein sequence ID" value="GJQ12757.1"/>
    <property type="molecule type" value="Genomic_DNA"/>
</dbReference>
<dbReference type="GO" id="GO:0006633">
    <property type="term" value="P:fatty acid biosynthetic process"/>
    <property type="evidence" value="ECO:0007669"/>
    <property type="project" value="InterPro"/>
</dbReference>
<evidence type="ECO:0000313" key="3">
    <source>
        <dbReference type="Proteomes" id="UP001061958"/>
    </source>
</evidence>
<dbReference type="GO" id="GO:0050080">
    <property type="term" value="F:malonyl-CoA decarboxylase activity"/>
    <property type="evidence" value="ECO:0007669"/>
    <property type="project" value="InterPro"/>
</dbReference>
<accession>A0A9C7URQ2</accession>
<dbReference type="Pfam" id="PF05292">
    <property type="entry name" value="MCD"/>
    <property type="match status" value="1"/>
</dbReference>
<protein>
    <recommendedName>
        <fullName evidence="1">Malonyl-CoA decarboxylase C-terminal domain-containing protein</fullName>
    </recommendedName>
</protein>
<dbReference type="GO" id="GO:0005759">
    <property type="term" value="C:mitochondrial matrix"/>
    <property type="evidence" value="ECO:0007669"/>
    <property type="project" value="TreeGrafter"/>
</dbReference>
<keyword evidence="3" id="KW-1185">Reference proteome</keyword>
<dbReference type="PANTHER" id="PTHR28641">
    <property type="match status" value="1"/>
</dbReference>
<dbReference type="Gene3D" id="3.40.630.150">
    <property type="entry name" value="Malonyl-CoA decarboxylase, catalytic domain"/>
    <property type="match status" value="1"/>
</dbReference>
<comment type="caution">
    <text evidence="2">The sequence shown here is derived from an EMBL/GenBank/DDBJ whole genome shotgun (WGS) entry which is preliminary data.</text>
</comment>
<organism evidence="2 3">
    <name type="scientific">Galdieria partita</name>
    <dbReference type="NCBI Taxonomy" id="83374"/>
    <lineage>
        <taxon>Eukaryota</taxon>
        <taxon>Rhodophyta</taxon>
        <taxon>Bangiophyceae</taxon>
        <taxon>Galdieriales</taxon>
        <taxon>Galdieriaceae</taxon>
        <taxon>Galdieria</taxon>
    </lineage>
</organism>
<name>A0A9C7URQ2_9RHOD</name>
<proteinExistence type="predicted"/>
<dbReference type="GO" id="GO:2001294">
    <property type="term" value="P:malonyl-CoA catabolic process"/>
    <property type="evidence" value="ECO:0007669"/>
    <property type="project" value="TreeGrafter"/>
</dbReference>
<reference evidence="2" key="1">
    <citation type="journal article" date="2022" name="Proc. Natl. Acad. Sci. U.S.A.">
        <title>Life cycle and functional genomics of the unicellular red alga Galdieria for elucidating algal and plant evolution and industrial use.</title>
        <authorList>
            <person name="Hirooka S."/>
            <person name="Itabashi T."/>
            <person name="Ichinose T.M."/>
            <person name="Onuma R."/>
            <person name="Fujiwara T."/>
            <person name="Yamashita S."/>
            <person name="Jong L.W."/>
            <person name="Tomita R."/>
            <person name="Iwane A.H."/>
            <person name="Miyagishima S.Y."/>
        </authorList>
    </citation>
    <scope>NUCLEOTIDE SEQUENCE</scope>
    <source>
        <strain evidence="2">NBRC 102759</strain>
    </source>
</reference>
<dbReference type="GO" id="GO:0005782">
    <property type="term" value="C:peroxisomal matrix"/>
    <property type="evidence" value="ECO:0007669"/>
    <property type="project" value="TreeGrafter"/>
</dbReference>
<dbReference type="AlphaFoldDB" id="A0A9C7URQ2"/>
<dbReference type="GO" id="GO:0006085">
    <property type="term" value="P:acetyl-CoA biosynthetic process"/>
    <property type="evidence" value="ECO:0007669"/>
    <property type="project" value="TreeGrafter"/>
</dbReference>